<evidence type="ECO:0000313" key="2">
    <source>
        <dbReference type="EnsemblMetazoa" id="CapteP92122"/>
    </source>
</evidence>
<protein>
    <recommendedName>
        <fullName evidence="4">HAT C-terminal dimerisation domain-containing protein</fullName>
    </recommendedName>
</protein>
<feature type="non-terminal residue" evidence="1">
    <location>
        <position position="1"/>
    </location>
</feature>
<evidence type="ECO:0008006" key="4">
    <source>
        <dbReference type="Google" id="ProtNLM"/>
    </source>
</evidence>
<keyword evidence="3" id="KW-1185">Reference proteome</keyword>
<gene>
    <name evidence="1" type="ORF">CAPTEDRAFT_92122</name>
</gene>
<dbReference type="AlphaFoldDB" id="R7TPY1"/>
<reference evidence="3" key="1">
    <citation type="submission" date="2012-12" db="EMBL/GenBank/DDBJ databases">
        <authorList>
            <person name="Hellsten U."/>
            <person name="Grimwood J."/>
            <person name="Chapman J.A."/>
            <person name="Shapiro H."/>
            <person name="Aerts A."/>
            <person name="Otillar R.P."/>
            <person name="Terry A.Y."/>
            <person name="Boore J.L."/>
            <person name="Simakov O."/>
            <person name="Marletaz F."/>
            <person name="Cho S.-J."/>
            <person name="Edsinger-Gonzales E."/>
            <person name="Havlak P."/>
            <person name="Kuo D.-H."/>
            <person name="Larsson T."/>
            <person name="Lv J."/>
            <person name="Arendt D."/>
            <person name="Savage R."/>
            <person name="Osoegawa K."/>
            <person name="de Jong P."/>
            <person name="Lindberg D.R."/>
            <person name="Seaver E.C."/>
            <person name="Weisblat D.A."/>
            <person name="Putnam N.H."/>
            <person name="Grigoriev I.V."/>
            <person name="Rokhsar D.S."/>
        </authorList>
    </citation>
    <scope>NUCLEOTIDE SEQUENCE</scope>
    <source>
        <strain evidence="3">I ESC-2004</strain>
    </source>
</reference>
<dbReference type="STRING" id="283909.R7TPY1"/>
<reference evidence="1 3" key="2">
    <citation type="journal article" date="2013" name="Nature">
        <title>Insights into bilaterian evolution from three spiralian genomes.</title>
        <authorList>
            <person name="Simakov O."/>
            <person name="Marletaz F."/>
            <person name="Cho S.J."/>
            <person name="Edsinger-Gonzales E."/>
            <person name="Havlak P."/>
            <person name="Hellsten U."/>
            <person name="Kuo D.H."/>
            <person name="Larsson T."/>
            <person name="Lv J."/>
            <person name="Arendt D."/>
            <person name="Savage R."/>
            <person name="Osoegawa K."/>
            <person name="de Jong P."/>
            <person name="Grimwood J."/>
            <person name="Chapman J.A."/>
            <person name="Shapiro H."/>
            <person name="Aerts A."/>
            <person name="Otillar R.P."/>
            <person name="Terry A.Y."/>
            <person name="Boore J.L."/>
            <person name="Grigoriev I.V."/>
            <person name="Lindberg D.R."/>
            <person name="Seaver E.C."/>
            <person name="Weisblat D.A."/>
            <person name="Putnam N.H."/>
            <person name="Rokhsar D.S."/>
        </authorList>
    </citation>
    <scope>NUCLEOTIDE SEQUENCE</scope>
    <source>
        <strain evidence="1 3">I ESC-2004</strain>
    </source>
</reference>
<organism evidence="1">
    <name type="scientific">Capitella teleta</name>
    <name type="common">Polychaete worm</name>
    <dbReference type="NCBI Taxonomy" id="283909"/>
    <lineage>
        <taxon>Eukaryota</taxon>
        <taxon>Metazoa</taxon>
        <taxon>Spiralia</taxon>
        <taxon>Lophotrochozoa</taxon>
        <taxon>Annelida</taxon>
        <taxon>Polychaeta</taxon>
        <taxon>Sedentaria</taxon>
        <taxon>Scolecida</taxon>
        <taxon>Capitellidae</taxon>
        <taxon>Capitella</taxon>
    </lineage>
</organism>
<dbReference type="PANTHER" id="PTHR45749">
    <property type="match status" value="1"/>
</dbReference>
<sequence length="71" mass="8083">LSLMVTACSGERSFSKVSLIKNYLRTRTANERLSALCLLNVESEMARDLSTDTLVTKFTQAKRRKQRFKVA</sequence>
<dbReference type="PANTHER" id="PTHR45749:SF21">
    <property type="entry name" value="DUF4371 DOMAIN-CONTAINING PROTEIN"/>
    <property type="match status" value="1"/>
</dbReference>
<dbReference type="HOGENOM" id="CLU_006175_9_2_1"/>
<name>R7TPY1_CAPTE</name>
<accession>R7TPY1</accession>
<dbReference type="OrthoDB" id="10037933at2759"/>
<dbReference type="EMBL" id="KB308962">
    <property type="protein sequence ID" value="ELT95938.1"/>
    <property type="molecule type" value="Genomic_DNA"/>
</dbReference>
<evidence type="ECO:0000313" key="3">
    <source>
        <dbReference type="Proteomes" id="UP000014760"/>
    </source>
</evidence>
<dbReference type="EnsemblMetazoa" id="CapteT92122">
    <property type="protein sequence ID" value="CapteP92122"/>
    <property type="gene ID" value="CapteG92122"/>
</dbReference>
<proteinExistence type="predicted"/>
<dbReference type="Proteomes" id="UP000014760">
    <property type="component" value="Unassembled WGS sequence"/>
</dbReference>
<dbReference type="EMBL" id="AMQN01002348">
    <property type="status" value="NOT_ANNOTATED_CDS"/>
    <property type="molecule type" value="Genomic_DNA"/>
</dbReference>
<reference evidence="2" key="3">
    <citation type="submission" date="2015-06" db="UniProtKB">
        <authorList>
            <consortium name="EnsemblMetazoa"/>
        </authorList>
    </citation>
    <scope>IDENTIFICATION</scope>
</reference>
<evidence type="ECO:0000313" key="1">
    <source>
        <dbReference type="EMBL" id="ELT95938.1"/>
    </source>
</evidence>